<evidence type="ECO:0000256" key="3">
    <source>
        <dbReference type="SAM" id="SignalP"/>
    </source>
</evidence>
<dbReference type="EMBL" id="JACHVP010000001">
    <property type="protein sequence ID" value="MBB2966479.1"/>
    <property type="molecule type" value="Genomic_DNA"/>
</dbReference>
<evidence type="ECO:0000256" key="1">
    <source>
        <dbReference type="SAM" id="MobiDB-lite"/>
    </source>
</evidence>
<protein>
    <recommendedName>
        <fullName evidence="6">HupE/UreJ family protein</fullName>
    </recommendedName>
</protein>
<keyword evidence="3" id="KW-0732">Signal</keyword>
<keyword evidence="2" id="KW-0472">Membrane</keyword>
<gene>
    <name evidence="4" type="ORF">FHX33_001211</name>
</gene>
<reference evidence="4 5" key="1">
    <citation type="submission" date="2020-08" db="EMBL/GenBank/DDBJ databases">
        <title>Sequencing the genomes of 1000 actinobacteria strains.</title>
        <authorList>
            <person name="Klenk H.-P."/>
        </authorList>
    </citation>
    <scope>NUCLEOTIDE SEQUENCE [LARGE SCALE GENOMIC DNA]</scope>
    <source>
        <strain evidence="4 5">DSM 20146</strain>
    </source>
</reference>
<feature type="transmembrane region" description="Helical" evidence="2">
    <location>
        <begin position="303"/>
        <end position="322"/>
    </location>
</feature>
<feature type="region of interest" description="Disordered" evidence="1">
    <location>
        <begin position="432"/>
        <end position="456"/>
    </location>
</feature>
<feature type="signal peptide" evidence="3">
    <location>
        <begin position="1"/>
        <end position="27"/>
    </location>
</feature>
<keyword evidence="5" id="KW-1185">Reference proteome</keyword>
<comment type="caution">
    <text evidence="4">The sequence shown here is derived from an EMBL/GenBank/DDBJ whole genome shotgun (WGS) entry which is preliminary data.</text>
</comment>
<dbReference type="Proteomes" id="UP000538196">
    <property type="component" value="Unassembled WGS sequence"/>
</dbReference>
<evidence type="ECO:0000313" key="4">
    <source>
        <dbReference type="EMBL" id="MBB2966479.1"/>
    </source>
</evidence>
<feature type="transmembrane region" description="Helical" evidence="2">
    <location>
        <begin position="246"/>
        <end position="266"/>
    </location>
</feature>
<feature type="transmembrane region" description="Helical" evidence="2">
    <location>
        <begin position="401"/>
        <end position="421"/>
    </location>
</feature>
<accession>A0A7W4UUD3</accession>
<feature type="transmembrane region" description="Helical" evidence="2">
    <location>
        <begin position="371"/>
        <end position="389"/>
    </location>
</feature>
<dbReference type="RefSeq" id="WP_021765733.1">
    <property type="nucleotide sequence ID" value="NZ_JACHVP010000001.1"/>
</dbReference>
<dbReference type="Pfam" id="PF13795">
    <property type="entry name" value="HupE_UreJ_2"/>
    <property type="match status" value="1"/>
</dbReference>
<dbReference type="AlphaFoldDB" id="A0A7W4UUD3"/>
<evidence type="ECO:0000256" key="2">
    <source>
        <dbReference type="SAM" id="Phobius"/>
    </source>
</evidence>
<sequence>MRRGIMVASAALLAGAAVLLGASPASAHVVPSTTIELDVHEADITAALTLPKEDLVAASGTDLTSTDAVGASAARAVSSYLEKHFAVTTGTDHWTVDVADVAETDTEQWGTGTFGAITATATLTPAAASDLRSFTLDYDAIIHQVESADIYVILHSDWATGQVEGARTLGAIQVDTVSGTVPPLTVDLEDGSPWNGFVGMLTLGIGHIAEGTDHQLFLLTLLLPAPLLAVGRRWKEVAPARSAVRRITAITIAFTIGHSITLALGALGLPVPQQPVEALIAVSILIAAAHAIRPLFPGREPLIAGLFGLIHGMAFSATLSALDLSGGQLVLSLLGFNLGIEVMQLVVVLLVLPPLVLLARTRAYTPLRVTAAVLTAAAATGWLLARVGVPNVFGAAADTLGLASPWIVIGLWAAAITAYIIERFARGDRGSRSAGTNSAAPTDTAVVVSQRPSENM</sequence>
<keyword evidence="2" id="KW-1133">Transmembrane helix</keyword>
<keyword evidence="2" id="KW-0812">Transmembrane</keyword>
<name>A0A7W4UUD3_LEIAQ</name>
<evidence type="ECO:0008006" key="6">
    <source>
        <dbReference type="Google" id="ProtNLM"/>
    </source>
</evidence>
<proteinExistence type="predicted"/>
<feature type="chain" id="PRO_5031249290" description="HupE/UreJ family protein" evidence="3">
    <location>
        <begin position="28"/>
        <end position="456"/>
    </location>
</feature>
<organism evidence="4 5">
    <name type="scientific">Leifsonia aquatica</name>
    <name type="common">Corynebacterium aquaticum</name>
    <dbReference type="NCBI Taxonomy" id="144185"/>
    <lineage>
        <taxon>Bacteria</taxon>
        <taxon>Bacillati</taxon>
        <taxon>Actinomycetota</taxon>
        <taxon>Actinomycetes</taxon>
        <taxon>Micrococcales</taxon>
        <taxon>Microbacteriaceae</taxon>
        <taxon>Leifsonia</taxon>
    </lineage>
</organism>
<evidence type="ECO:0000313" key="5">
    <source>
        <dbReference type="Proteomes" id="UP000538196"/>
    </source>
</evidence>
<feature type="transmembrane region" description="Helical" evidence="2">
    <location>
        <begin position="278"/>
        <end position="296"/>
    </location>
</feature>
<dbReference type="InterPro" id="IPR032809">
    <property type="entry name" value="Put_HupE_UreJ"/>
</dbReference>
<feature type="transmembrane region" description="Helical" evidence="2">
    <location>
        <begin position="342"/>
        <end position="359"/>
    </location>
</feature>